<dbReference type="AlphaFoldDB" id="A0A9Q3W6K5"/>
<feature type="transmembrane region" description="Helical" evidence="1">
    <location>
        <begin position="172"/>
        <end position="191"/>
    </location>
</feature>
<dbReference type="EMBL" id="JAJVKT010000020">
    <property type="protein sequence ID" value="MCE7510093.1"/>
    <property type="molecule type" value="Genomic_DNA"/>
</dbReference>
<keyword evidence="1" id="KW-1133">Transmembrane helix</keyword>
<feature type="transmembrane region" description="Helical" evidence="1">
    <location>
        <begin position="90"/>
        <end position="109"/>
    </location>
</feature>
<evidence type="ECO:0000256" key="1">
    <source>
        <dbReference type="SAM" id="Phobius"/>
    </source>
</evidence>
<feature type="transmembrane region" description="Helical" evidence="1">
    <location>
        <begin position="255"/>
        <end position="272"/>
    </location>
</feature>
<feature type="transmembrane region" description="Helical" evidence="1">
    <location>
        <begin position="147"/>
        <end position="166"/>
    </location>
</feature>
<dbReference type="RefSeq" id="WP_233918305.1">
    <property type="nucleotide sequence ID" value="NZ_CBDDTQ010000006.1"/>
</dbReference>
<keyword evidence="1" id="KW-0472">Membrane</keyword>
<dbReference type="Proteomes" id="UP001107961">
    <property type="component" value="Unassembled WGS sequence"/>
</dbReference>
<organism evidence="2 3">
    <name type="scientific">Alloalcanivorax xenomutans</name>
    <dbReference type="NCBI Taxonomy" id="1094342"/>
    <lineage>
        <taxon>Bacteria</taxon>
        <taxon>Pseudomonadati</taxon>
        <taxon>Pseudomonadota</taxon>
        <taxon>Gammaproteobacteria</taxon>
        <taxon>Oceanospirillales</taxon>
        <taxon>Alcanivoracaceae</taxon>
        <taxon>Alloalcanivorax</taxon>
    </lineage>
</organism>
<evidence type="ECO:0000313" key="3">
    <source>
        <dbReference type="Proteomes" id="UP001107961"/>
    </source>
</evidence>
<reference evidence="2" key="1">
    <citation type="submission" date="2022-01" db="EMBL/GenBank/DDBJ databases">
        <authorList>
            <person name="Karlyshev A.V."/>
            <person name="Jaspars M."/>
        </authorList>
    </citation>
    <scope>NUCLEOTIDE SEQUENCE</scope>
    <source>
        <strain evidence="2">AGSA3-2</strain>
    </source>
</reference>
<evidence type="ECO:0000313" key="2">
    <source>
        <dbReference type="EMBL" id="MCE7510093.1"/>
    </source>
</evidence>
<proteinExistence type="predicted"/>
<feature type="transmembrane region" description="Helical" evidence="1">
    <location>
        <begin position="233"/>
        <end position="249"/>
    </location>
</feature>
<protein>
    <submittedName>
        <fullName evidence="2">Uncharacterized protein</fullName>
    </submittedName>
</protein>
<feature type="transmembrane region" description="Helical" evidence="1">
    <location>
        <begin position="115"/>
        <end position="135"/>
    </location>
</feature>
<accession>A0A9Q3W6K5</accession>
<name>A0A9Q3W6K5_9GAMM</name>
<keyword evidence="1" id="KW-0812">Transmembrane</keyword>
<sequence>MKNYTFKLSKVKESSLPLIEEVLSSYGEDWRRSGDGDNVNLIAWKGKPLLEHQGERLYVHASLSTRTLLKEILITLDRNAAIRFPSPSQWVVAFIVGTLFFLVRFLGMATSSKDFLFLYVVFGLSGVLMSAGLVLGSRTTRRSWRWLFVVAWVVLAGLSVLGLYAMSRGAEGAWLLFLVPVLVGGVGWFAYRDLMAWHYVKWIFAGEGMSQECGSGEVYQPTEPSRDEVAKKNLINSAIFLAVGTLSLLSGEKLVALLATFMAVGAFVVGTVKGQQKGGA</sequence>
<keyword evidence="3" id="KW-1185">Reference proteome</keyword>
<comment type="caution">
    <text evidence="2">The sequence shown here is derived from an EMBL/GenBank/DDBJ whole genome shotgun (WGS) entry which is preliminary data.</text>
</comment>
<gene>
    <name evidence="2" type="ORF">LZG35_15755</name>
</gene>